<feature type="transmembrane region" description="Helical" evidence="4">
    <location>
        <begin position="75"/>
        <end position="95"/>
    </location>
</feature>
<keyword evidence="6" id="KW-1185">Reference proteome</keyword>
<feature type="transmembrane region" description="Helical" evidence="4">
    <location>
        <begin position="48"/>
        <end position="68"/>
    </location>
</feature>
<evidence type="ECO:0000313" key="6">
    <source>
        <dbReference type="Proteomes" id="UP000185639"/>
    </source>
</evidence>
<dbReference type="InterPro" id="IPR011701">
    <property type="entry name" value="MFS"/>
</dbReference>
<dbReference type="Gene3D" id="1.20.1250.20">
    <property type="entry name" value="MFS general substrate transporter like domains"/>
    <property type="match status" value="1"/>
</dbReference>
<dbReference type="InterPro" id="IPR036259">
    <property type="entry name" value="MFS_trans_sf"/>
</dbReference>
<protein>
    <submittedName>
        <fullName evidence="5">Predicted arabinose efflux permease, MFS family</fullName>
    </submittedName>
</protein>
<evidence type="ECO:0000256" key="3">
    <source>
        <dbReference type="ARBA" id="ARBA00023136"/>
    </source>
</evidence>
<evidence type="ECO:0000256" key="4">
    <source>
        <dbReference type="SAM" id="Phobius"/>
    </source>
</evidence>
<dbReference type="GO" id="GO:0022857">
    <property type="term" value="F:transmembrane transporter activity"/>
    <property type="evidence" value="ECO:0007669"/>
    <property type="project" value="InterPro"/>
</dbReference>
<feature type="transmembrane region" description="Helical" evidence="4">
    <location>
        <begin position="308"/>
        <end position="332"/>
    </location>
</feature>
<feature type="transmembrane region" description="Helical" evidence="4">
    <location>
        <begin position="283"/>
        <end position="302"/>
    </location>
</feature>
<keyword evidence="3 4" id="KW-0472">Membrane</keyword>
<reference evidence="6" key="1">
    <citation type="submission" date="2017-01" db="EMBL/GenBank/DDBJ databases">
        <authorList>
            <person name="Varghese N."/>
            <person name="Submissions S."/>
        </authorList>
    </citation>
    <scope>NUCLEOTIDE SEQUENCE [LARGE SCALE GENOMIC DNA]</scope>
    <source>
        <strain evidence="6">DSM 24913</strain>
    </source>
</reference>
<dbReference type="Proteomes" id="UP000185639">
    <property type="component" value="Unassembled WGS sequence"/>
</dbReference>
<proteinExistence type="predicted"/>
<keyword evidence="1 4" id="KW-0812">Transmembrane</keyword>
<feature type="transmembrane region" description="Helical" evidence="4">
    <location>
        <begin position="371"/>
        <end position="390"/>
    </location>
</feature>
<organism evidence="5 6">
    <name type="scientific">Thalassolituus maritimus</name>
    <dbReference type="NCBI Taxonomy" id="484498"/>
    <lineage>
        <taxon>Bacteria</taxon>
        <taxon>Pseudomonadati</taxon>
        <taxon>Pseudomonadota</taxon>
        <taxon>Gammaproteobacteria</taxon>
        <taxon>Oceanospirillales</taxon>
        <taxon>Oceanospirillaceae</taxon>
        <taxon>Thalassolituus</taxon>
    </lineage>
</organism>
<name>A0A1N7LPS9_9GAMM</name>
<dbReference type="OrthoDB" id="8558006at2"/>
<evidence type="ECO:0000256" key="2">
    <source>
        <dbReference type="ARBA" id="ARBA00022989"/>
    </source>
</evidence>
<gene>
    <name evidence="5" type="ORF">SAMN05421686_104139</name>
</gene>
<dbReference type="EMBL" id="FTOH01000004">
    <property type="protein sequence ID" value="SIS75792.1"/>
    <property type="molecule type" value="Genomic_DNA"/>
</dbReference>
<dbReference type="SUPFAM" id="SSF103473">
    <property type="entry name" value="MFS general substrate transporter"/>
    <property type="match status" value="1"/>
</dbReference>
<feature type="transmembrane region" description="Helical" evidence="4">
    <location>
        <begin position="176"/>
        <end position="196"/>
    </location>
</feature>
<feature type="transmembrane region" description="Helical" evidence="4">
    <location>
        <begin position="101"/>
        <end position="125"/>
    </location>
</feature>
<feature type="transmembrane region" description="Helical" evidence="4">
    <location>
        <begin position="257"/>
        <end position="276"/>
    </location>
</feature>
<feature type="transmembrane region" description="Helical" evidence="4">
    <location>
        <begin position="344"/>
        <end position="365"/>
    </location>
</feature>
<feature type="transmembrane region" description="Helical" evidence="4">
    <location>
        <begin position="137"/>
        <end position="156"/>
    </location>
</feature>
<dbReference type="RefSeq" id="WP_076515002.1">
    <property type="nucleotide sequence ID" value="NZ_FTOH01000004.1"/>
</dbReference>
<dbReference type="PANTHER" id="PTHR23534:SF1">
    <property type="entry name" value="MAJOR FACILITATOR SUPERFAMILY PROTEIN"/>
    <property type="match status" value="1"/>
</dbReference>
<accession>A0A1N7LPS9</accession>
<feature type="transmembrane region" description="Helical" evidence="4">
    <location>
        <begin position="12"/>
        <end position="36"/>
    </location>
</feature>
<dbReference type="STRING" id="484498.SAMN05421686_104139"/>
<keyword evidence="2 4" id="KW-1133">Transmembrane helix</keyword>
<dbReference type="Pfam" id="PF07690">
    <property type="entry name" value="MFS_1"/>
    <property type="match status" value="1"/>
</dbReference>
<dbReference type="PANTHER" id="PTHR23534">
    <property type="entry name" value="MFS PERMEASE"/>
    <property type="match status" value="1"/>
</dbReference>
<feature type="transmembrane region" description="Helical" evidence="4">
    <location>
        <begin position="217"/>
        <end position="237"/>
    </location>
</feature>
<evidence type="ECO:0000256" key="1">
    <source>
        <dbReference type="ARBA" id="ARBA00022692"/>
    </source>
</evidence>
<sequence>MQLSEAQQTNNIWRLAIAQALAGANSVVIFATSAVIGHQLAPDPALATLPISLFVVGMALCILPSGLIAQRYGRLIAFQAGTALGVLSGVSAMAAMIYSSFTLLCLSTIFGGAYAAVVLSFRFAATDGVAPDRQPRALSMVMAGGIAAGVVGPQLITHTMNLSLPGLDTPPFAASFLIQALTAALAGAVLSGVKLPRPSVEELAGGRALGDIIRQPLFLPAVVCGAVSYLVMNFLMTAAPLAMHFHGHSQADANLGIQWHVIAMYGPSFFTGHLIARFGAIRISALGLILTAIAAGISLHGVDVLHFWSMLIVLGIGWNFGFLGASALILQCHRSEEKNRVQSLNDFIVFSLMAIGSFASGGILSYWGWDIVLWVSFVPVIVASVIMLLVQFNRSAVAANS</sequence>
<dbReference type="AlphaFoldDB" id="A0A1N7LPS9"/>
<evidence type="ECO:0000313" key="5">
    <source>
        <dbReference type="EMBL" id="SIS75792.1"/>
    </source>
</evidence>